<feature type="region of interest" description="Disordered" evidence="1">
    <location>
        <begin position="159"/>
        <end position="191"/>
    </location>
</feature>
<evidence type="ECO:0000313" key="4">
    <source>
        <dbReference type="Proteomes" id="UP000308197"/>
    </source>
</evidence>
<evidence type="ECO:0000313" key="3">
    <source>
        <dbReference type="EMBL" id="TFK80023.1"/>
    </source>
</evidence>
<dbReference type="EMBL" id="ML211866">
    <property type="protein sequence ID" value="TFK80023.1"/>
    <property type="molecule type" value="Genomic_DNA"/>
</dbReference>
<dbReference type="Proteomes" id="UP000308197">
    <property type="component" value="Unassembled WGS sequence"/>
</dbReference>
<gene>
    <name evidence="3" type="ORF">K466DRAFT_605678</name>
</gene>
<feature type="region of interest" description="Disordered" evidence="1">
    <location>
        <begin position="1"/>
        <end position="78"/>
    </location>
</feature>
<keyword evidence="4" id="KW-1185">Reference proteome</keyword>
<dbReference type="InParanoid" id="A0A5C3P2P1"/>
<name>A0A5C3P2P1_9APHY</name>
<dbReference type="SUPFAM" id="SSF55658">
    <property type="entry name" value="L9 N-domain-like"/>
    <property type="match status" value="1"/>
</dbReference>
<feature type="domain" description="Ribonuclease H1 N-terminal" evidence="2">
    <location>
        <begin position="217"/>
        <end position="258"/>
    </location>
</feature>
<accession>A0A5C3P2P1</accession>
<evidence type="ECO:0000256" key="1">
    <source>
        <dbReference type="SAM" id="MobiDB-lite"/>
    </source>
</evidence>
<evidence type="ECO:0000259" key="2">
    <source>
        <dbReference type="Pfam" id="PF01693"/>
    </source>
</evidence>
<dbReference type="Gene3D" id="3.40.970.10">
    <property type="entry name" value="Ribonuclease H1, N-terminal domain"/>
    <property type="match status" value="1"/>
</dbReference>
<dbReference type="InterPro" id="IPR037056">
    <property type="entry name" value="RNase_H1_N_sf"/>
</dbReference>
<feature type="compositionally biased region" description="Low complexity" evidence="1">
    <location>
        <begin position="42"/>
        <end position="53"/>
    </location>
</feature>
<feature type="compositionally biased region" description="Low complexity" evidence="1">
    <location>
        <begin position="8"/>
        <end position="21"/>
    </location>
</feature>
<sequence length="274" mass="28498">MTEAPRCTQQPQTATAGGAAPAREDQAIDATPVGDTEHPEADSLPDLSRLSLRGGEAPSAAGRVGEMRGRDVSSSGDILPGTNVHITVHAHGSPVTFNIMSGAPPAPATGPDPRATPRVVRVPSGPIPTPSPARIRLAAPHAGAGQGGTTVATATAAPTGNPLAPHVEGVKTSPPPSPRIESAPVSTPASPALGTEPLAGAQLYEHIADRDPAHTRWYVVTAGRRVGIWREWPDMSDYVTRVPGNQHKLFNSRAEAEQHYYTNKALGNVQIIMP</sequence>
<organism evidence="3 4">
    <name type="scientific">Polyporus arcularius HHB13444</name>
    <dbReference type="NCBI Taxonomy" id="1314778"/>
    <lineage>
        <taxon>Eukaryota</taxon>
        <taxon>Fungi</taxon>
        <taxon>Dikarya</taxon>
        <taxon>Basidiomycota</taxon>
        <taxon>Agaricomycotina</taxon>
        <taxon>Agaricomycetes</taxon>
        <taxon>Polyporales</taxon>
        <taxon>Polyporaceae</taxon>
        <taxon>Polyporus</taxon>
    </lineage>
</organism>
<reference evidence="3 4" key="1">
    <citation type="journal article" date="2019" name="Nat. Ecol. Evol.">
        <title>Megaphylogeny resolves global patterns of mushroom evolution.</title>
        <authorList>
            <person name="Varga T."/>
            <person name="Krizsan K."/>
            <person name="Foldi C."/>
            <person name="Dima B."/>
            <person name="Sanchez-Garcia M."/>
            <person name="Sanchez-Ramirez S."/>
            <person name="Szollosi G.J."/>
            <person name="Szarkandi J.G."/>
            <person name="Papp V."/>
            <person name="Albert L."/>
            <person name="Andreopoulos W."/>
            <person name="Angelini C."/>
            <person name="Antonin V."/>
            <person name="Barry K.W."/>
            <person name="Bougher N.L."/>
            <person name="Buchanan P."/>
            <person name="Buyck B."/>
            <person name="Bense V."/>
            <person name="Catcheside P."/>
            <person name="Chovatia M."/>
            <person name="Cooper J."/>
            <person name="Damon W."/>
            <person name="Desjardin D."/>
            <person name="Finy P."/>
            <person name="Geml J."/>
            <person name="Haridas S."/>
            <person name="Hughes K."/>
            <person name="Justo A."/>
            <person name="Karasinski D."/>
            <person name="Kautmanova I."/>
            <person name="Kiss B."/>
            <person name="Kocsube S."/>
            <person name="Kotiranta H."/>
            <person name="LaButti K.M."/>
            <person name="Lechner B.E."/>
            <person name="Liimatainen K."/>
            <person name="Lipzen A."/>
            <person name="Lukacs Z."/>
            <person name="Mihaltcheva S."/>
            <person name="Morgado L.N."/>
            <person name="Niskanen T."/>
            <person name="Noordeloos M.E."/>
            <person name="Ohm R.A."/>
            <person name="Ortiz-Santana B."/>
            <person name="Ovrebo C."/>
            <person name="Racz N."/>
            <person name="Riley R."/>
            <person name="Savchenko A."/>
            <person name="Shiryaev A."/>
            <person name="Soop K."/>
            <person name="Spirin V."/>
            <person name="Szebenyi C."/>
            <person name="Tomsovsky M."/>
            <person name="Tulloss R.E."/>
            <person name="Uehling J."/>
            <person name="Grigoriev I.V."/>
            <person name="Vagvolgyi C."/>
            <person name="Papp T."/>
            <person name="Martin F.M."/>
            <person name="Miettinen O."/>
            <person name="Hibbett D.S."/>
            <person name="Nagy L.G."/>
        </authorList>
    </citation>
    <scope>NUCLEOTIDE SEQUENCE [LARGE SCALE GENOMIC DNA]</scope>
    <source>
        <strain evidence="3 4">HHB13444</strain>
    </source>
</reference>
<dbReference type="InterPro" id="IPR011320">
    <property type="entry name" value="RNase_H1_N"/>
</dbReference>
<protein>
    <recommendedName>
        <fullName evidence="2">Ribonuclease H1 N-terminal domain-containing protein</fullName>
    </recommendedName>
</protein>
<dbReference type="STRING" id="1314778.A0A5C3P2P1"/>
<dbReference type="InterPro" id="IPR009027">
    <property type="entry name" value="Ribosomal_bL9/RNase_H1_N"/>
</dbReference>
<dbReference type="Pfam" id="PF01693">
    <property type="entry name" value="Cauli_VI"/>
    <property type="match status" value="1"/>
</dbReference>
<proteinExistence type="predicted"/>
<dbReference type="AlphaFoldDB" id="A0A5C3P2P1"/>